<dbReference type="AlphaFoldDB" id="A0A518V676"/>
<protein>
    <submittedName>
        <fullName evidence="2">Uncharacterized protein</fullName>
    </submittedName>
</protein>
<gene>
    <name evidence="2" type="ORF">EEL30_09105</name>
</gene>
<proteinExistence type="predicted"/>
<dbReference type="EMBL" id="CP033464">
    <property type="protein sequence ID" value="QDX92468.1"/>
    <property type="molecule type" value="Genomic_DNA"/>
</dbReference>
<reference evidence="2 3" key="1">
    <citation type="submission" date="2018-11" db="EMBL/GenBank/DDBJ databases">
        <title>Phylogenetic determinants of toxin gene distribution in genomes of Brevibacillus laterosporus.</title>
        <authorList>
            <person name="Glare T.R."/>
            <person name="Durrant A."/>
            <person name="Berry C."/>
            <person name="Palma L."/>
            <person name="Ormskirk M."/>
            <person name="Cox M.O."/>
        </authorList>
    </citation>
    <scope>NUCLEOTIDE SEQUENCE [LARGE SCALE GENOMIC DNA]</scope>
    <source>
        <strain evidence="2 3">1821L</strain>
    </source>
</reference>
<feature type="coiled-coil region" evidence="1">
    <location>
        <begin position="20"/>
        <end position="47"/>
    </location>
</feature>
<sequence>MASTTAKATISIDIEGLEKLKELNREIGKFECEFEEMQERMNKVRKKMDNWEPKLIRKR</sequence>
<dbReference type="Proteomes" id="UP000319432">
    <property type="component" value="Chromosome"/>
</dbReference>
<evidence type="ECO:0000313" key="3">
    <source>
        <dbReference type="Proteomes" id="UP000319432"/>
    </source>
</evidence>
<organism evidence="2 3">
    <name type="scientific">Brevibacillus laterosporus</name>
    <name type="common">Bacillus laterosporus</name>
    <dbReference type="NCBI Taxonomy" id="1465"/>
    <lineage>
        <taxon>Bacteria</taxon>
        <taxon>Bacillati</taxon>
        <taxon>Bacillota</taxon>
        <taxon>Bacilli</taxon>
        <taxon>Bacillales</taxon>
        <taxon>Paenibacillaceae</taxon>
        <taxon>Brevibacillus</taxon>
    </lineage>
</organism>
<evidence type="ECO:0000313" key="2">
    <source>
        <dbReference type="EMBL" id="QDX92468.1"/>
    </source>
</evidence>
<accession>A0A518V676</accession>
<keyword evidence="1" id="KW-0175">Coiled coil</keyword>
<evidence type="ECO:0000256" key="1">
    <source>
        <dbReference type="SAM" id="Coils"/>
    </source>
</evidence>
<keyword evidence="3" id="KW-1185">Reference proteome</keyword>
<name>A0A518V676_BRELA</name>